<sequence>MRAAGGPGGIHPSRALHDPHPSFMLRSFLPPLPRSLSSLHFTYFGCGRGGVCAAQKRDAAKGATRMCRARREPALALRARPGVRSRGEYGVWGRCHPRGCSCRLAAVLGALALGYDSGQTPVPDDFPFISFWGRRRPLLSSLRVELHAHRLIDVAAA</sequence>
<name>A0AAD7IT02_9AGAR</name>
<evidence type="ECO:0000313" key="1">
    <source>
        <dbReference type="EMBL" id="KAJ7748058.1"/>
    </source>
</evidence>
<organism evidence="1 2">
    <name type="scientific">Mycena metata</name>
    <dbReference type="NCBI Taxonomy" id="1033252"/>
    <lineage>
        <taxon>Eukaryota</taxon>
        <taxon>Fungi</taxon>
        <taxon>Dikarya</taxon>
        <taxon>Basidiomycota</taxon>
        <taxon>Agaricomycotina</taxon>
        <taxon>Agaricomycetes</taxon>
        <taxon>Agaricomycetidae</taxon>
        <taxon>Agaricales</taxon>
        <taxon>Marasmiineae</taxon>
        <taxon>Mycenaceae</taxon>
        <taxon>Mycena</taxon>
    </lineage>
</organism>
<dbReference type="EMBL" id="JARKIB010000074">
    <property type="protein sequence ID" value="KAJ7748058.1"/>
    <property type="molecule type" value="Genomic_DNA"/>
</dbReference>
<dbReference type="AlphaFoldDB" id="A0AAD7IT02"/>
<reference evidence="1" key="1">
    <citation type="submission" date="2023-03" db="EMBL/GenBank/DDBJ databases">
        <title>Massive genome expansion in bonnet fungi (Mycena s.s.) driven by repeated elements and novel gene families across ecological guilds.</title>
        <authorList>
            <consortium name="Lawrence Berkeley National Laboratory"/>
            <person name="Harder C.B."/>
            <person name="Miyauchi S."/>
            <person name="Viragh M."/>
            <person name="Kuo A."/>
            <person name="Thoen E."/>
            <person name="Andreopoulos B."/>
            <person name="Lu D."/>
            <person name="Skrede I."/>
            <person name="Drula E."/>
            <person name="Henrissat B."/>
            <person name="Morin E."/>
            <person name="Kohler A."/>
            <person name="Barry K."/>
            <person name="LaButti K."/>
            <person name="Morin E."/>
            <person name="Salamov A."/>
            <person name="Lipzen A."/>
            <person name="Mereny Z."/>
            <person name="Hegedus B."/>
            <person name="Baldrian P."/>
            <person name="Stursova M."/>
            <person name="Weitz H."/>
            <person name="Taylor A."/>
            <person name="Grigoriev I.V."/>
            <person name="Nagy L.G."/>
            <person name="Martin F."/>
            <person name="Kauserud H."/>
        </authorList>
    </citation>
    <scope>NUCLEOTIDE SEQUENCE</scope>
    <source>
        <strain evidence="1">CBHHK182m</strain>
    </source>
</reference>
<comment type="caution">
    <text evidence="1">The sequence shown here is derived from an EMBL/GenBank/DDBJ whole genome shotgun (WGS) entry which is preliminary data.</text>
</comment>
<proteinExistence type="predicted"/>
<gene>
    <name evidence="1" type="ORF">B0H16DRAFT_1553830</name>
</gene>
<dbReference type="Proteomes" id="UP001215598">
    <property type="component" value="Unassembled WGS sequence"/>
</dbReference>
<protein>
    <submittedName>
        <fullName evidence="1">Uncharacterized protein</fullName>
    </submittedName>
</protein>
<accession>A0AAD7IT02</accession>
<keyword evidence="2" id="KW-1185">Reference proteome</keyword>
<feature type="non-terminal residue" evidence="1">
    <location>
        <position position="1"/>
    </location>
</feature>
<evidence type="ECO:0000313" key="2">
    <source>
        <dbReference type="Proteomes" id="UP001215598"/>
    </source>
</evidence>